<dbReference type="OrthoDB" id="1821272at2"/>
<gene>
    <name evidence="1" type="ORF">SAMN04487860_10349</name>
</gene>
<dbReference type="Proteomes" id="UP000184394">
    <property type="component" value="Unassembled WGS sequence"/>
</dbReference>
<proteinExistence type="predicted"/>
<evidence type="ECO:0000313" key="2">
    <source>
        <dbReference type="Proteomes" id="UP000184394"/>
    </source>
</evidence>
<protein>
    <submittedName>
        <fullName evidence="1">Uncharacterized protein</fullName>
    </submittedName>
</protein>
<dbReference type="AlphaFoldDB" id="A0A1M7HRG0"/>
<name>A0A1M7HRG0_RUMFL</name>
<organism evidence="1 2">
    <name type="scientific">Ruminococcus flavefaciens</name>
    <dbReference type="NCBI Taxonomy" id="1265"/>
    <lineage>
        <taxon>Bacteria</taxon>
        <taxon>Bacillati</taxon>
        <taxon>Bacillota</taxon>
        <taxon>Clostridia</taxon>
        <taxon>Eubacteriales</taxon>
        <taxon>Oscillospiraceae</taxon>
        <taxon>Ruminococcus</taxon>
    </lineage>
</organism>
<evidence type="ECO:0000313" key="1">
    <source>
        <dbReference type="EMBL" id="SHM31010.1"/>
    </source>
</evidence>
<dbReference type="RefSeq" id="WP_072949061.1">
    <property type="nucleotide sequence ID" value="NZ_FRCT01000003.1"/>
</dbReference>
<dbReference type="EMBL" id="FRCT01000003">
    <property type="protein sequence ID" value="SHM31010.1"/>
    <property type="molecule type" value="Genomic_DNA"/>
</dbReference>
<accession>A0A1M7HRG0</accession>
<reference evidence="1 2" key="1">
    <citation type="submission" date="2016-11" db="EMBL/GenBank/DDBJ databases">
        <authorList>
            <person name="Jaros S."/>
            <person name="Januszkiewicz K."/>
            <person name="Wedrychowicz H."/>
        </authorList>
    </citation>
    <scope>NUCLEOTIDE SEQUENCE [LARGE SCALE GENOMIC DNA]</scope>
    <source>
        <strain evidence="1 2">Y1</strain>
    </source>
</reference>
<sequence>MIFKSKELVNVPERGEMPVWSVDTDTQTVTHVHPKTFKTEEHRFFRDYIRYHLHYSEEENPERLQKLVDNGEIFQYLSDLDNRVFDALDSQEELLKANSREFQEAHEKGDIVTECAIGNLLQQQARESVFEAMIYV</sequence>